<evidence type="ECO:0000313" key="2">
    <source>
        <dbReference type="Proteomes" id="UP001162992"/>
    </source>
</evidence>
<organism evidence="1 2">
    <name type="scientific">Diphasiastrum complanatum</name>
    <name type="common">Issler's clubmoss</name>
    <name type="synonym">Lycopodium complanatum</name>
    <dbReference type="NCBI Taxonomy" id="34168"/>
    <lineage>
        <taxon>Eukaryota</taxon>
        <taxon>Viridiplantae</taxon>
        <taxon>Streptophyta</taxon>
        <taxon>Embryophyta</taxon>
        <taxon>Tracheophyta</taxon>
        <taxon>Lycopodiopsida</taxon>
        <taxon>Lycopodiales</taxon>
        <taxon>Lycopodiaceae</taxon>
        <taxon>Lycopodioideae</taxon>
        <taxon>Diphasiastrum</taxon>
    </lineage>
</organism>
<dbReference type="Proteomes" id="UP001162992">
    <property type="component" value="Chromosome 5"/>
</dbReference>
<accession>A0ACC2DN46</accession>
<keyword evidence="2" id="KW-1185">Reference proteome</keyword>
<sequence>MSLPSDHSSSSSHELAQRSYNQALELEKQLRVLIQAKGPFDPNVRALRSNIRESYEAVILQDHEFSELHDVEQALWRLHYKRIEEFRARIRKTMAAVGATTPAPPVPAAGSRVVTRKEPLQKLQAFFKSFLSEATGFYHDLIMKIRAKYGLSQEYASVQGELQWPVDEQGSTNLKHCQLSCHRCLIFLGDLARYKELHSEGGGHSRDWSVAAGYYLKAASLWPSSGNPHNQLAVLATYVGDELLAVYQYFRSLAVDGPFLTARENLVLLFEKNRQHYTKLSSLIPGTILPPSKLDSSKAPEKEKTGKGEKILPLNDGAAVKLALKDIKKPETDSCSTTVTIAETRKAFRIRFVRLNGILFTRTSLETFSEVYSATMRDLEQLLSYEDSSLEAGLGLDHRSGIGGGSGGVAGVVQLVSVLIFSVHNVNWGLDAHQPTYAEILQRSALFQHAFTATFECTGRLMRRCAETKDVSASPLLPAMLIFLEWLACRPEMAVGSEMDEKQANARSFFWKQAVILLNILSEKEKGYNDLTSNYQIVSSNGMRDECGLALWEDFELRGFIPLVPAQLALDYSRQPSRAGLGDKEERKVRVQRILGAGKAVANTLEESGRGICFDEELEEFFIPGENRERKITGMIDSLNKDTVALTSKGIVATDKFSVSVHLPNQSLGNGLAKAVSEEKQSSETQNISSSKSSSGEEEEEELIVFKPFSTVSKPFPQPSQPDWLHQNTLGTSNNLFVVQSSLHNSSAVGSNIPESSSFREDSKYNVSAPHASISKVIGSNLGTFTSDPLVDESRGRTVYVSAANPVNSLSSCLTSSGHTALMVSSELNVPKSTLVKGDNSLQKINALSSALGPVSSAVDWANLYSGSSAYPSSNTPWRAPSVNSMFSNGPDRLSANAATDWHSKQAAVSHSSWSSELESLARSGLTGLDLSASNGSLSEKLAPKAVAGGSSTIPAVPDQVVGKGNIPMASSVVALTSSLPNQVYTLSTTAIPNFVGSVGHNKVEGHSALPSALISETGHSPMLETQTAGAGNAALAKSTPGAGTQGSASWNVNNSSNGSWVRPMGIRPPPGFGPFPMAKPTTKVAIEHHQGSSQSPESIAVGEGEEQHVVDDYRWLDDDTASKPIATETGYQRSGSINSLGYGIWSNAVSTSAAVAYPFPGMGSSPHRAQQSSLQQFQHQLLIQQQHDAHQQQLHLEIQKQQQQQQHLLLMQQQQQQQQQQLQQQKQQQLQQQKQQQQLQQPSWFGQYCSQDPFVS</sequence>
<comment type="caution">
    <text evidence="1">The sequence shown here is derived from an EMBL/GenBank/DDBJ whole genome shotgun (WGS) entry which is preliminary data.</text>
</comment>
<reference evidence="2" key="1">
    <citation type="journal article" date="2024" name="Proc. Natl. Acad. Sci. U.S.A.">
        <title>Extraordinary preservation of gene collinearity over three hundred million years revealed in homosporous lycophytes.</title>
        <authorList>
            <person name="Li C."/>
            <person name="Wickell D."/>
            <person name="Kuo L.Y."/>
            <person name="Chen X."/>
            <person name="Nie B."/>
            <person name="Liao X."/>
            <person name="Peng D."/>
            <person name="Ji J."/>
            <person name="Jenkins J."/>
            <person name="Williams M."/>
            <person name="Shu S."/>
            <person name="Plott C."/>
            <person name="Barry K."/>
            <person name="Rajasekar S."/>
            <person name="Grimwood J."/>
            <person name="Han X."/>
            <person name="Sun S."/>
            <person name="Hou Z."/>
            <person name="He W."/>
            <person name="Dai G."/>
            <person name="Sun C."/>
            <person name="Schmutz J."/>
            <person name="Leebens-Mack J.H."/>
            <person name="Li F.W."/>
            <person name="Wang L."/>
        </authorList>
    </citation>
    <scope>NUCLEOTIDE SEQUENCE [LARGE SCALE GENOMIC DNA]</scope>
    <source>
        <strain evidence="2">cv. PW_Plant_1</strain>
    </source>
</reference>
<name>A0ACC2DN46_DIPCM</name>
<proteinExistence type="predicted"/>
<evidence type="ECO:0000313" key="1">
    <source>
        <dbReference type="EMBL" id="KAJ7555703.1"/>
    </source>
</evidence>
<gene>
    <name evidence="1" type="ORF">O6H91_05G051400</name>
</gene>
<protein>
    <submittedName>
        <fullName evidence="1">Uncharacterized protein</fullName>
    </submittedName>
</protein>
<dbReference type="EMBL" id="CM055096">
    <property type="protein sequence ID" value="KAJ7555703.1"/>
    <property type="molecule type" value="Genomic_DNA"/>
</dbReference>